<sequence length="275" mass="31294">MNNDIIEEITEGSLIQHGKGNDRVYLMSLKGNPVLTIQKIQQLASLNKYSKLFCKVPKSAAPVFFANGFLLEAFIPKFYSGKEDVFFVSKFLNADRLLNIENKQLIGLNKLLVKQPTKKKIPKGYKARTLNTSDVQQITKIYQDVFTTYPFPIHEPDYIIKTMDENLQYYGVEYKGKLVALSAAEIDLDGKNAEMTDFATHFSHQGNNLSSVLLEAMEKTMKKQGIKTVYTIARLNSIPMNLTFLRFAYEYSGTLIKNTNIGGQIESMNVYYKHL</sequence>
<dbReference type="InterPro" id="IPR016181">
    <property type="entry name" value="Acyl_CoA_acyltransferase"/>
</dbReference>
<dbReference type="eggNOG" id="COG0456">
    <property type="taxonomic scope" value="Bacteria"/>
</dbReference>
<dbReference type="AlphaFoldDB" id="W7YL59"/>
<dbReference type="Pfam" id="PF00583">
    <property type="entry name" value="Acetyltransf_1"/>
    <property type="match status" value="1"/>
</dbReference>
<keyword evidence="2" id="KW-0808">Transferase</keyword>
<evidence type="ECO:0000313" key="2">
    <source>
        <dbReference type="EMBL" id="GAF05281.1"/>
    </source>
</evidence>
<proteinExistence type="predicted"/>
<organism evidence="2 3">
    <name type="scientific">Saccharicrinis fermentans DSM 9555 = JCM 21142</name>
    <dbReference type="NCBI Taxonomy" id="869213"/>
    <lineage>
        <taxon>Bacteria</taxon>
        <taxon>Pseudomonadati</taxon>
        <taxon>Bacteroidota</taxon>
        <taxon>Bacteroidia</taxon>
        <taxon>Marinilabiliales</taxon>
        <taxon>Marinilabiliaceae</taxon>
        <taxon>Saccharicrinis</taxon>
    </lineage>
</organism>
<dbReference type="InterPro" id="IPR022525">
    <property type="entry name" value="GNAT_AblB"/>
</dbReference>
<dbReference type="SUPFAM" id="SSF55729">
    <property type="entry name" value="Acyl-CoA N-acyltransferases (Nat)"/>
    <property type="match status" value="1"/>
</dbReference>
<reference evidence="2 3" key="1">
    <citation type="journal article" date="2014" name="Genome Announc.">
        <title>Draft Genome Sequence of Cytophaga fermentans JCM 21142T, a Facultative Anaerobe Isolated from Marine Mud.</title>
        <authorList>
            <person name="Starns D."/>
            <person name="Oshima K."/>
            <person name="Suda W."/>
            <person name="Iino T."/>
            <person name="Yuki M."/>
            <person name="Inoue J."/>
            <person name="Kitamura K."/>
            <person name="Iida T."/>
            <person name="Darby A."/>
            <person name="Hattori M."/>
            <person name="Ohkuma M."/>
        </authorList>
    </citation>
    <scope>NUCLEOTIDE SEQUENCE [LARGE SCALE GENOMIC DNA]</scope>
    <source>
        <strain evidence="2 3">JCM 21142</strain>
    </source>
</reference>
<accession>W7YL59</accession>
<evidence type="ECO:0000313" key="3">
    <source>
        <dbReference type="Proteomes" id="UP000019402"/>
    </source>
</evidence>
<name>W7YL59_9BACT</name>
<dbReference type="Gene3D" id="3.40.630.30">
    <property type="match status" value="1"/>
</dbReference>
<evidence type="ECO:0000259" key="1">
    <source>
        <dbReference type="PROSITE" id="PS51186"/>
    </source>
</evidence>
<dbReference type="InterPro" id="IPR000182">
    <property type="entry name" value="GNAT_dom"/>
</dbReference>
<dbReference type="EMBL" id="BAMD01000077">
    <property type="protein sequence ID" value="GAF05281.1"/>
    <property type="molecule type" value="Genomic_DNA"/>
</dbReference>
<protein>
    <submittedName>
        <fullName evidence="2">Putative beta-lysine N-acetyltransferase</fullName>
    </submittedName>
</protein>
<gene>
    <name evidence="2" type="ORF">JCM21142_94008</name>
</gene>
<dbReference type="GO" id="GO:0008080">
    <property type="term" value="F:N-acetyltransferase activity"/>
    <property type="evidence" value="ECO:0007669"/>
    <property type="project" value="InterPro"/>
</dbReference>
<dbReference type="NCBIfam" id="TIGR03827">
    <property type="entry name" value="GNAT_ablB"/>
    <property type="match status" value="1"/>
</dbReference>
<dbReference type="CDD" id="cd04301">
    <property type="entry name" value="NAT_SF"/>
    <property type="match status" value="1"/>
</dbReference>
<dbReference type="Proteomes" id="UP000019402">
    <property type="component" value="Unassembled WGS sequence"/>
</dbReference>
<feature type="domain" description="N-acetyltransferase" evidence="1">
    <location>
        <begin position="125"/>
        <end position="275"/>
    </location>
</feature>
<dbReference type="STRING" id="869213.GCA_000517085_00131"/>
<comment type="caution">
    <text evidence="2">The sequence shown here is derived from an EMBL/GenBank/DDBJ whole genome shotgun (WGS) entry which is preliminary data.</text>
</comment>
<dbReference type="PROSITE" id="PS51186">
    <property type="entry name" value="GNAT"/>
    <property type="match status" value="1"/>
</dbReference>
<keyword evidence="3" id="KW-1185">Reference proteome</keyword>